<evidence type="ECO:0000256" key="4">
    <source>
        <dbReference type="ARBA" id="ARBA00022679"/>
    </source>
</evidence>
<keyword evidence="9" id="KW-1185">Reference proteome</keyword>
<dbReference type="InterPro" id="IPR004839">
    <property type="entry name" value="Aminotransferase_I/II_large"/>
</dbReference>
<evidence type="ECO:0000256" key="2">
    <source>
        <dbReference type="ARBA" id="ARBA00007441"/>
    </source>
</evidence>
<dbReference type="PANTHER" id="PTHR43807">
    <property type="entry name" value="FI04487P"/>
    <property type="match status" value="1"/>
</dbReference>
<dbReference type="SUPFAM" id="SSF53383">
    <property type="entry name" value="PLP-dependent transferases"/>
    <property type="match status" value="1"/>
</dbReference>
<dbReference type="PANTHER" id="PTHR43807:SF20">
    <property type="entry name" value="FI04487P"/>
    <property type="match status" value="1"/>
</dbReference>
<dbReference type="Pfam" id="PF00155">
    <property type="entry name" value="Aminotran_1_2"/>
    <property type="match status" value="1"/>
</dbReference>
<gene>
    <name evidence="8" type="ORF">DP114_25280</name>
</gene>
<keyword evidence="3 6" id="KW-0032">Aminotransferase</keyword>
<dbReference type="EC" id="2.6.1.-" evidence="6"/>
<dbReference type="GO" id="GO:0005737">
    <property type="term" value="C:cytoplasm"/>
    <property type="evidence" value="ECO:0007669"/>
    <property type="project" value="TreeGrafter"/>
</dbReference>
<feature type="domain" description="Aminotransferase class I/classII large" evidence="7">
    <location>
        <begin position="28"/>
        <end position="367"/>
    </location>
</feature>
<dbReference type="Gene3D" id="3.90.1150.10">
    <property type="entry name" value="Aspartate Aminotransferase, domain 1"/>
    <property type="match status" value="1"/>
</dbReference>
<keyword evidence="4 6" id="KW-0808">Transferase</keyword>
<dbReference type="RefSeq" id="WP_171977400.1">
    <property type="nucleotide sequence ID" value="NZ_CAWOXK010000001.1"/>
</dbReference>
<dbReference type="AlphaFoldDB" id="A0A856MP91"/>
<protein>
    <recommendedName>
        <fullName evidence="6">Aminotransferase</fullName>
        <ecNumber evidence="6">2.6.1.-</ecNumber>
    </recommendedName>
</protein>
<sequence length="391" mass="44289">MYPSAKRLQEFHPSVIREMTRLAIKHKAINMAQGLPDFPSPPELIRAASVAMEEGHNQYTNTWGIPELRQAISNNLQNLYDLYYDPEEQITVTCGVTEGIVLAMLSLVNPGDEVIVIEPFHDNYLPAINFAQAKPVFVRLEPPFFQLDPERLRAAFSHKTKAIIVNTPHNPTGRVFTREELNSIASLCREFNVVAVTDEIYDRITFDEHQHIPLATLDGMFEQTLTISGLSKTFSITGWRIGYVCAPTNLSAAIRTLHDFTTICAPAPFQYAAVAGLKLPESFFETQKQAYTTRRDRILKILEEYQFIVQPPQGAYYIMSDFSQYSAHADDYEFAKYLVEEVGIAVVPGSSFYSTPELGRNTVRWSFAKKTETFDAVEQRLHLKKHKSVGV</sequence>
<evidence type="ECO:0000256" key="3">
    <source>
        <dbReference type="ARBA" id="ARBA00022576"/>
    </source>
</evidence>
<evidence type="ECO:0000256" key="6">
    <source>
        <dbReference type="RuleBase" id="RU000481"/>
    </source>
</evidence>
<evidence type="ECO:0000256" key="5">
    <source>
        <dbReference type="ARBA" id="ARBA00022898"/>
    </source>
</evidence>
<evidence type="ECO:0000256" key="1">
    <source>
        <dbReference type="ARBA" id="ARBA00001933"/>
    </source>
</evidence>
<dbReference type="InterPro" id="IPR051326">
    <property type="entry name" value="Kynurenine-oxoglutarate_AT"/>
</dbReference>
<organism evidence="8 9">
    <name type="scientific">Brasilonema sennae CENA114</name>
    <dbReference type="NCBI Taxonomy" id="415709"/>
    <lineage>
        <taxon>Bacteria</taxon>
        <taxon>Bacillati</taxon>
        <taxon>Cyanobacteriota</taxon>
        <taxon>Cyanophyceae</taxon>
        <taxon>Nostocales</taxon>
        <taxon>Scytonemataceae</taxon>
        <taxon>Brasilonema</taxon>
        <taxon>Bromeliae group (in: Brasilonema)</taxon>
    </lineage>
</organism>
<dbReference type="CDD" id="cd00609">
    <property type="entry name" value="AAT_like"/>
    <property type="match status" value="1"/>
</dbReference>
<accession>A0A856MP91</accession>
<dbReference type="FunFam" id="3.40.640.10:FF:000033">
    <property type="entry name" value="Aspartate aminotransferase"/>
    <property type="match status" value="1"/>
</dbReference>
<comment type="similarity">
    <text evidence="2 6">Belongs to the class-I pyridoxal-phosphate-dependent aminotransferase family.</text>
</comment>
<dbReference type="EMBL" id="CP030118">
    <property type="protein sequence ID" value="QDL10776.1"/>
    <property type="molecule type" value="Genomic_DNA"/>
</dbReference>
<dbReference type="InterPro" id="IPR015422">
    <property type="entry name" value="PyrdxlP-dep_Trfase_small"/>
</dbReference>
<comment type="cofactor">
    <cofactor evidence="1 6">
        <name>pyridoxal 5'-phosphate</name>
        <dbReference type="ChEBI" id="CHEBI:597326"/>
    </cofactor>
</comment>
<dbReference type="GO" id="GO:0016212">
    <property type="term" value="F:kynurenine-oxoglutarate transaminase activity"/>
    <property type="evidence" value="ECO:0007669"/>
    <property type="project" value="TreeGrafter"/>
</dbReference>
<dbReference type="InterPro" id="IPR015421">
    <property type="entry name" value="PyrdxlP-dep_Trfase_major"/>
</dbReference>
<dbReference type="Proteomes" id="UP000503129">
    <property type="component" value="Chromosome"/>
</dbReference>
<dbReference type="GO" id="GO:0030170">
    <property type="term" value="F:pyridoxal phosphate binding"/>
    <property type="evidence" value="ECO:0007669"/>
    <property type="project" value="InterPro"/>
</dbReference>
<reference evidence="8 9" key="1">
    <citation type="submission" date="2018-06" db="EMBL/GenBank/DDBJ databases">
        <title>Comparative genomics of Brasilonema spp. strains.</title>
        <authorList>
            <person name="Alvarenga D.O."/>
            <person name="Fiore M.F."/>
            <person name="Varani A.M."/>
        </authorList>
    </citation>
    <scope>NUCLEOTIDE SEQUENCE [LARGE SCALE GENOMIC DNA]</scope>
    <source>
        <strain evidence="8 9">CENA114</strain>
    </source>
</reference>
<dbReference type="PROSITE" id="PS00105">
    <property type="entry name" value="AA_TRANSFER_CLASS_1"/>
    <property type="match status" value="1"/>
</dbReference>
<keyword evidence="5" id="KW-0663">Pyridoxal phosphate</keyword>
<dbReference type="Gene3D" id="3.40.640.10">
    <property type="entry name" value="Type I PLP-dependent aspartate aminotransferase-like (Major domain)"/>
    <property type="match status" value="1"/>
</dbReference>
<proteinExistence type="inferred from homology"/>
<evidence type="ECO:0000313" key="9">
    <source>
        <dbReference type="Proteomes" id="UP000503129"/>
    </source>
</evidence>
<evidence type="ECO:0000313" key="8">
    <source>
        <dbReference type="EMBL" id="QDL10776.1"/>
    </source>
</evidence>
<dbReference type="InterPro" id="IPR015424">
    <property type="entry name" value="PyrdxlP-dep_Trfase"/>
</dbReference>
<name>A0A856MP91_9CYAN</name>
<dbReference type="InterPro" id="IPR004838">
    <property type="entry name" value="NHTrfase_class1_PyrdxlP-BS"/>
</dbReference>
<dbReference type="KEGG" id="bsen:DP114_25280"/>
<evidence type="ECO:0000259" key="7">
    <source>
        <dbReference type="Pfam" id="PF00155"/>
    </source>
</evidence>